<name>A0A674MFU6_TAKRU</name>
<dbReference type="SUPFAM" id="SSF47266">
    <property type="entry name" value="4-helical cytokines"/>
    <property type="match status" value="1"/>
</dbReference>
<dbReference type="Ensembl" id="ENSTRUT00000091637.1">
    <property type="protein sequence ID" value="ENSTRUP00000060317.1"/>
    <property type="gene ID" value="ENSTRUG00000006725.3"/>
</dbReference>
<sequence>MLASTLRCSRCPAVALLALSLLIGWSEQAAVQHLHRVLSPPLVDEDTYVAVDEVAKQAQREQDDPSVRLLPNIKPNQETRDLEICCIHANILDFYLNNVLPHHSSNNAHAHRLQTDLSRISQDLETHGCVSVLLLLCVSLSMLASQRAGRFRFNASVASIFSFDLKFKSFLLCQDLASQSLMM</sequence>
<evidence type="ECO:0000313" key="3">
    <source>
        <dbReference type="Proteomes" id="UP000005226"/>
    </source>
</evidence>
<feature type="signal peptide" evidence="1">
    <location>
        <begin position="1"/>
        <end position="28"/>
    </location>
</feature>
<reference evidence="2" key="3">
    <citation type="submission" date="2025-09" db="UniProtKB">
        <authorList>
            <consortium name="Ensembl"/>
        </authorList>
    </citation>
    <scope>IDENTIFICATION</scope>
</reference>
<evidence type="ECO:0000313" key="2">
    <source>
        <dbReference type="Ensembl" id="ENSTRUP00000060317.1"/>
    </source>
</evidence>
<dbReference type="InParanoid" id="A0A674MFU6"/>
<keyword evidence="1" id="KW-0732">Signal</keyword>
<dbReference type="GeneTree" id="ENSGT00950000183124"/>
<protein>
    <submittedName>
        <fullName evidence="2">Interleukin-24-like</fullName>
    </submittedName>
</protein>
<keyword evidence="3" id="KW-1185">Reference proteome</keyword>
<accession>A0A674MFU6</accession>
<evidence type="ECO:0000256" key="1">
    <source>
        <dbReference type="SAM" id="SignalP"/>
    </source>
</evidence>
<dbReference type="Proteomes" id="UP000005226">
    <property type="component" value="Chromosome 18"/>
</dbReference>
<organism evidence="2 3">
    <name type="scientific">Takifugu rubripes</name>
    <name type="common">Japanese pufferfish</name>
    <name type="synonym">Fugu rubripes</name>
    <dbReference type="NCBI Taxonomy" id="31033"/>
    <lineage>
        <taxon>Eukaryota</taxon>
        <taxon>Metazoa</taxon>
        <taxon>Chordata</taxon>
        <taxon>Craniata</taxon>
        <taxon>Vertebrata</taxon>
        <taxon>Euteleostomi</taxon>
        <taxon>Actinopterygii</taxon>
        <taxon>Neopterygii</taxon>
        <taxon>Teleostei</taxon>
        <taxon>Neoteleostei</taxon>
        <taxon>Acanthomorphata</taxon>
        <taxon>Eupercaria</taxon>
        <taxon>Tetraodontiformes</taxon>
        <taxon>Tetradontoidea</taxon>
        <taxon>Tetraodontidae</taxon>
        <taxon>Takifugu</taxon>
    </lineage>
</organism>
<gene>
    <name evidence="2" type="primary">il22</name>
</gene>
<dbReference type="AlphaFoldDB" id="A0A674MFU6"/>
<reference evidence="2 3" key="1">
    <citation type="journal article" date="2011" name="Genome Biol. Evol.">
        <title>Integration of the genetic map and genome assembly of fugu facilitates insights into distinct features of genome evolution in teleosts and mammals.</title>
        <authorList>
            <person name="Kai W."/>
            <person name="Kikuchi K."/>
            <person name="Tohari S."/>
            <person name="Chew A.K."/>
            <person name="Tay A."/>
            <person name="Fujiwara A."/>
            <person name="Hosoya S."/>
            <person name="Suetake H."/>
            <person name="Naruse K."/>
            <person name="Brenner S."/>
            <person name="Suzuki Y."/>
            <person name="Venkatesh B."/>
        </authorList>
    </citation>
    <scope>NUCLEOTIDE SEQUENCE [LARGE SCALE GENOMIC DNA]</scope>
</reference>
<dbReference type="InterPro" id="IPR009079">
    <property type="entry name" value="4_helix_cytokine-like_core"/>
</dbReference>
<dbReference type="Gene3D" id="1.20.1250.10">
    <property type="match status" value="1"/>
</dbReference>
<proteinExistence type="predicted"/>
<reference evidence="2" key="2">
    <citation type="submission" date="2025-08" db="UniProtKB">
        <authorList>
            <consortium name="Ensembl"/>
        </authorList>
    </citation>
    <scope>IDENTIFICATION</scope>
</reference>
<feature type="chain" id="PRO_5025526091" evidence="1">
    <location>
        <begin position="29"/>
        <end position="183"/>
    </location>
</feature>